<dbReference type="AlphaFoldDB" id="B9JNX6"/>
<organism evidence="1 2">
    <name type="scientific">Rhizobium rhizogenes (strain K84 / ATCC BAA-868)</name>
    <name type="common">Agrobacterium radiobacter</name>
    <dbReference type="NCBI Taxonomy" id="311403"/>
    <lineage>
        <taxon>Bacteria</taxon>
        <taxon>Pseudomonadati</taxon>
        <taxon>Pseudomonadota</taxon>
        <taxon>Alphaproteobacteria</taxon>
        <taxon>Hyphomicrobiales</taxon>
        <taxon>Rhizobiaceae</taxon>
        <taxon>Rhizobium/Agrobacterium group</taxon>
        <taxon>Rhizobium</taxon>
    </lineage>
</organism>
<dbReference type="Proteomes" id="UP000001600">
    <property type="component" value="Chromosome 2"/>
</dbReference>
<evidence type="ECO:0000313" key="2">
    <source>
        <dbReference type="Proteomes" id="UP000001600"/>
    </source>
</evidence>
<proteinExistence type="predicted"/>
<dbReference type="STRING" id="311403.Arad_7842"/>
<reference evidence="1 2" key="1">
    <citation type="journal article" date="2009" name="J. Bacteriol.">
        <title>Genome sequences of three Agrobacterium biovars help elucidate the evolution of multichromosome genomes in bacteria.</title>
        <authorList>
            <person name="Slater S.C."/>
            <person name="Goldman B.S."/>
            <person name="Goodner B."/>
            <person name="Setubal J.C."/>
            <person name="Farrand S.K."/>
            <person name="Nester E.W."/>
            <person name="Burr T.J."/>
            <person name="Banta L."/>
            <person name="Dickerman A.W."/>
            <person name="Paulsen I."/>
            <person name="Otten L."/>
            <person name="Suen G."/>
            <person name="Welch R."/>
            <person name="Almeida N.F."/>
            <person name="Arnold F."/>
            <person name="Burton O.T."/>
            <person name="Du Z."/>
            <person name="Ewing A."/>
            <person name="Godsy E."/>
            <person name="Heisel S."/>
            <person name="Houmiel K.L."/>
            <person name="Jhaveri J."/>
            <person name="Lu J."/>
            <person name="Miller N.M."/>
            <person name="Norton S."/>
            <person name="Chen Q."/>
            <person name="Phoolcharoen W."/>
            <person name="Ohlin V."/>
            <person name="Ondrusek D."/>
            <person name="Pride N."/>
            <person name="Stricklin S.L."/>
            <person name="Sun J."/>
            <person name="Wheeler C."/>
            <person name="Wilson L."/>
            <person name="Zhu H."/>
            <person name="Wood D.W."/>
        </authorList>
    </citation>
    <scope>NUCLEOTIDE SEQUENCE [LARGE SCALE GENOMIC DNA]</scope>
    <source>
        <strain evidence="2">K84 / ATCC BAA-868</strain>
    </source>
</reference>
<accession>B9JNX6</accession>
<dbReference type="EMBL" id="CP000629">
    <property type="protein sequence ID" value="ACM29257.1"/>
    <property type="molecule type" value="Genomic_DNA"/>
</dbReference>
<sequence>MASRDRFMSAKEFGALIADLRLTPTIFQDGLLEFFEHERIVVPVVRVCWPNSLILESRDVVSDPPPTQAERDTTQALSDALRLWRRFDADPELPHPFDLGAQAPGAALITTDVASQEFVDWADFRTNIRGAGQDPLYVSDGVDTYYHDWQVLLVADALKMGVHVIFDTRKPELLKQAVSGRLSDIPAKMTRSNVSFEGPRGLAKGLEWAHWFDAAAKVEAVRSRKLTAVSMGHNGHTFTLEGVELADFNAVQKRSAERALAAIAGTRDHARSFLIYLCERWDEWSRRGGNDVAGEYKRQIGLALRMVMLAFDTDFKAIAIEVGRASGHFANTLDVIFPDWKHDARDKAELSLKHSVVAKAPTADATLTLDDAAITDLLDWLERTDQWRVHLSIEAILKHQFGASSVDHSALAKEVESLSTTFEHLANALLDEAGVSSPATLMKKVQAFWNTSTEVHGILTTRYSLVGTKTATRADRLAAIAALTPSGPNIDVARTILAAVLYRNDGLHNGMASWVEAELHEAARIFLTAMMFCRKNLFVSPPSP</sequence>
<evidence type="ECO:0000313" key="1">
    <source>
        <dbReference type="EMBL" id="ACM29257.1"/>
    </source>
</evidence>
<protein>
    <submittedName>
        <fullName evidence="1">Uncharacterized protein</fullName>
    </submittedName>
</protein>
<gene>
    <name evidence="1" type="ordered locus">Arad_7842</name>
</gene>
<dbReference type="KEGG" id="ara:Arad_7842"/>
<name>B9JNX6_RHIR8</name>
<dbReference type="RefSeq" id="WP_012649582.1">
    <property type="nucleotide sequence ID" value="NC_011983.1"/>
</dbReference>
<dbReference type="HOGENOM" id="CLU_500267_0_0_5"/>